<dbReference type="Gene3D" id="3.90.360.10">
    <property type="entry name" value="Histone acetyl transferase 1 (HAT1), N-terminal domain"/>
    <property type="match status" value="1"/>
</dbReference>
<comment type="caution">
    <text evidence="2">The sequence shown here is derived from an EMBL/GenBank/DDBJ whole genome shotgun (WGS) entry which is preliminary data.</text>
</comment>
<name>A0A8H7CKE9_9AGAR</name>
<keyword evidence="3" id="KW-1185">Reference proteome</keyword>
<dbReference type="AlphaFoldDB" id="A0A8H7CKE9"/>
<organism evidence="2 3">
    <name type="scientific">Mycena venus</name>
    <dbReference type="NCBI Taxonomy" id="2733690"/>
    <lineage>
        <taxon>Eukaryota</taxon>
        <taxon>Fungi</taxon>
        <taxon>Dikarya</taxon>
        <taxon>Basidiomycota</taxon>
        <taxon>Agaricomycotina</taxon>
        <taxon>Agaricomycetes</taxon>
        <taxon>Agaricomycetidae</taxon>
        <taxon>Agaricales</taxon>
        <taxon>Marasmiineae</taxon>
        <taxon>Mycenaceae</taxon>
        <taxon>Mycena</taxon>
    </lineage>
</organism>
<dbReference type="InterPro" id="IPR019467">
    <property type="entry name" value="Hat1_N"/>
</dbReference>
<reference evidence="2" key="1">
    <citation type="submission" date="2020-05" db="EMBL/GenBank/DDBJ databases">
        <title>Mycena genomes resolve the evolution of fungal bioluminescence.</title>
        <authorList>
            <person name="Tsai I.J."/>
        </authorList>
    </citation>
    <scope>NUCLEOTIDE SEQUENCE</scope>
    <source>
        <strain evidence="2">CCC161011</strain>
    </source>
</reference>
<gene>
    <name evidence="2" type="ORF">MVEN_02003100</name>
</gene>
<keyword evidence="2" id="KW-0808">Transferase</keyword>
<dbReference type="GO" id="GO:0016740">
    <property type="term" value="F:transferase activity"/>
    <property type="evidence" value="ECO:0007669"/>
    <property type="project" value="UniProtKB-KW"/>
</dbReference>
<dbReference type="Proteomes" id="UP000620124">
    <property type="component" value="Unassembled WGS sequence"/>
</dbReference>
<protein>
    <submittedName>
        <fullName evidence="2">Histone acetyltransferase type B catalytic subunit</fullName>
    </submittedName>
</protein>
<dbReference type="Pfam" id="PF10394">
    <property type="entry name" value="Hat1_N"/>
    <property type="match status" value="1"/>
</dbReference>
<evidence type="ECO:0000259" key="1">
    <source>
        <dbReference type="Pfam" id="PF10394"/>
    </source>
</evidence>
<evidence type="ECO:0000313" key="3">
    <source>
        <dbReference type="Proteomes" id="UP000620124"/>
    </source>
</evidence>
<proteinExistence type="predicted"/>
<feature type="domain" description="Histone acetyl transferase HAT1 N-terminal" evidence="1">
    <location>
        <begin position="4"/>
        <end position="84"/>
    </location>
</feature>
<sequence>MSSTVDDVQGALTSFMPSDYYQDEKAFLARVEADATIFRPTGQLIYTYTRPAPHSSANSKGKGIAQPQILDPESENAVVFEVYHNLSFRPNSLDERPVTYTSR</sequence>
<dbReference type="InterPro" id="IPR037113">
    <property type="entry name" value="Hat1_N_sf"/>
</dbReference>
<accession>A0A8H7CKE9</accession>
<evidence type="ECO:0000313" key="2">
    <source>
        <dbReference type="EMBL" id="KAF7339252.1"/>
    </source>
</evidence>
<dbReference type="EMBL" id="JACAZI010000020">
    <property type="protein sequence ID" value="KAF7339252.1"/>
    <property type="molecule type" value="Genomic_DNA"/>
</dbReference>
<dbReference type="OrthoDB" id="10253098at2759"/>
<dbReference type="GO" id="GO:0006325">
    <property type="term" value="P:chromatin organization"/>
    <property type="evidence" value="ECO:0007669"/>
    <property type="project" value="InterPro"/>
</dbReference>